<accession>A0AA37N2B4</accession>
<name>A0AA37N2B4_9FIRM</name>
<dbReference type="Proteomes" id="UP001055091">
    <property type="component" value="Unassembled WGS sequence"/>
</dbReference>
<dbReference type="RefSeq" id="WP_244052380.1">
    <property type="nucleotide sequence ID" value="NZ_BQNJ01000001.1"/>
</dbReference>
<dbReference type="Pfam" id="PF04230">
    <property type="entry name" value="PS_pyruv_trans"/>
    <property type="match status" value="1"/>
</dbReference>
<evidence type="ECO:0000259" key="1">
    <source>
        <dbReference type="Pfam" id="PF04230"/>
    </source>
</evidence>
<dbReference type="InterPro" id="IPR007345">
    <property type="entry name" value="Polysacch_pyruvyl_Trfase"/>
</dbReference>
<comment type="caution">
    <text evidence="2">The sequence shown here is derived from an EMBL/GenBank/DDBJ whole genome shotgun (WGS) entry which is preliminary data.</text>
</comment>
<organism evidence="2 3">
    <name type="scientific">Hungatella hathewayi</name>
    <dbReference type="NCBI Taxonomy" id="154046"/>
    <lineage>
        <taxon>Bacteria</taxon>
        <taxon>Bacillati</taxon>
        <taxon>Bacillota</taxon>
        <taxon>Clostridia</taxon>
        <taxon>Lachnospirales</taxon>
        <taxon>Lachnospiraceae</taxon>
        <taxon>Hungatella</taxon>
    </lineage>
</organism>
<protein>
    <recommendedName>
        <fullName evidence="1">Polysaccharide pyruvyl transferase domain-containing protein</fullName>
    </recommendedName>
</protein>
<evidence type="ECO:0000313" key="2">
    <source>
        <dbReference type="EMBL" id="GKG98899.1"/>
    </source>
</evidence>
<evidence type="ECO:0000313" key="3">
    <source>
        <dbReference type="Proteomes" id="UP001055091"/>
    </source>
</evidence>
<feature type="domain" description="Polysaccharide pyruvyl transferase" evidence="1">
    <location>
        <begin position="4"/>
        <end position="167"/>
    </location>
</feature>
<dbReference type="EMBL" id="BQNJ01000001">
    <property type="protein sequence ID" value="GKG98899.1"/>
    <property type="molecule type" value="Genomic_DNA"/>
</dbReference>
<dbReference type="AlphaFoldDB" id="A0AA37N2B4"/>
<proteinExistence type="predicted"/>
<sequence length="220" mass="25656">MNKILWGGGYTKTLYKKILSKKYIHSTRDEHTKHLLESIDLKAINTGCPTMWKLTPEHCAKIPTKKAKAVILTLTDSSVNLKLDQQLINLLINNYSEVYFWPQGLRDMEYFSSMQNIECVHVVSPDIFSYDRLLNSVDSIDYIRTRLHAGIFAMQHKKRTFILTVDNRASDISKTYNINVFERSNMYGLREAIESDFQTKVEINLDNIIAWKQQFLIKEN</sequence>
<gene>
    <name evidence="2" type="ORF">CE91St55_08810</name>
</gene>
<reference evidence="2" key="1">
    <citation type="submission" date="2022-01" db="EMBL/GenBank/DDBJ databases">
        <title>Novel bile acid biosynthetic pathways are enriched in the microbiome of centenarians.</title>
        <authorList>
            <person name="Sato Y."/>
            <person name="Atarashi K."/>
            <person name="Plichta R.D."/>
            <person name="Arai Y."/>
            <person name="Sasajima S."/>
            <person name="Kearney M.S."/>
            <person name="Suda W."/>
            <person name="Takeshita K."/>
            <person name="Sasaki T."/>
            <person name="Okamoto S."/>
            <person name="Skelly N.A."/>
            <person name="Okamura Y."/>
            <person name="Vlamakis H."/>
            <person name="Li Y."/>
            <person name="Tanoue T."/>
            <person name="Takei H."/>
            <person name="Nittono H."/>
            <person name="Narushima S."/>
            <person name="Irie J."/>
            <person name="Itoh H."/>
            <person name="Moriya K."/>
            <person name="Sugiura Y."/>
            <person name="Suematsu M."/>
            <person name="Moritoki N."/>
            <person name="Shibata S."/>
            <person name="Littman R.D."/>
            <person name="Fischbach A.M."/>
            <person name="Uwamino Y."/>
            <person name="Inoue T."/>
            <person name="Honda A."/>
            <person name="Hattori M."/>
            <person name="Murai T."/>
            <person name="Xavier J.R."/>
            <person name="Hirose N."/>
            <person name="Honda K."/>
        </authorList>
    </citation>
    <scope>NUCLEOTIDE SEQUENCE</scope>
    <source>
        <strain evidence="2">CE91-St55</strain>
    </source>
</reference>